<dbReference type="InterPro" id="IPR009080">
    <property type="entry name" value="tRNAsynth_Ia_anticodon-bd"/>
</dbReference>
<dbReference type="GO" id="GO:0006423">
    <property type="term" value="P:cysteinyl-tRNA aminoacylation"/>
    <property type="evidence" value="ECO:0007669"/>
    <property type="project" value="InterPro"/>
</dbReference>
<dbReference type="EMBL" id="BKCJ011823968">
    <property type="protein sequence ID" value="GFD55980.1"/>
    <property type="molecule type" value="Genomic_DNA"/>
</dbReference>
<dbReference type="GO" id="GO:0004817">
    <property type="term" value="F:cysteine-tRNA ligase activity"/>
    <property type="evidence" value="ECO:0007669"/>
    <property type="project" value="InterPro"/>
</dbReference>
<protein>
    <recommendedName>
        <fullName evidence="1">Cysteinyl-tRNA synthetase class Ia DALR domain-containing protein</fullName>
    </recommendedName>
</protein>
<feature type="non-terminal residue" evidence="2">
    <location>
        <position position="1"/>
    </location>
</feature>
<feature type="non-terminal residue" evidence="2">
    <location>
        <position position="92"/>
    </location>
</feature>
<evidence type="ECO:0000313" key="2">
    <source>
        <dbReference type="EMBL" id="GFD55980.1"/>
    </source>
</evidence>
<feature type="domain" description="Cysteinyl-tRNA synthetase class Ia DALR" evidence="1">
    <location>
        <begin position="66"/>
        <end position="91"/>
    </location>
</feature>
<gene>
    <name evidence="2" type="ORF">Tci_927949</name>
</gene>
<dbReference type="InterPro" id="IPR015273">
    <property type="entry name" value="Cys-tRNA-synt_Ia_DALR"/>
</dbReference>
<evidence type="ECO:0000259" key="1">
    <source>
        <dbReference type="Pfam" id="PF09190"/>
    </source>
</evidence>
<reference evidence="2" key="1">
    <citation type="journal article" date="2019" name="Sci. Rep.">
        <title>Draft genome of Tanacetum cinerariifolium, the natural source of mosquito coil.</title>
        <authorList>
            <person name="Yamashiro T."/>
            <person name="Shiraishi A."/>
            <person name="Satake H."/>
            <person name="Nakayama K."/>
        </authorList>
    </citation>
    <scope>NUCLEOTIDE SEQUENCE</scope>
</reference>
<proteinExistence type="predicted"/>
<dbReference type="AlphaFoldDB" id="A0A699XC14"/>
<dbReference type="GO" id="GO:0005524">
    <property type="term" value="F:ATP binding"/>
    <property type="evidence" value="ECO:0007669"/>
    <property type="project" value="InterPro"/>
</dbReference>
<dbReference type="GO" id="GO:0005737">
    <property type="term" value="C:cytoplasm"/>
    <property type="evidence" value="ECO:0007669"/>
    <property type="project" value="InterPro"/>
</dbReference>
<accession>A0A699XC14</accession>
<organism evidence="2">
    <name type="scientific">Tanacetum cinerariifolium</name>
    <name type="common">Dalmatian daisy</name>
    <name type="synonym">Chrysanthemum cinerariifolium</name>
    <dbReference type="NCBI Taxonomy" id="118510"/>
    <lineage>
        <taxon>Eukaryota</taxon>
        <taxon>Viridiplantae</taxon>
        <taxon>Streptophyta</taxon>
        <taxon>Embryophyta</taxon>
        <taxon>Tracheophyta</taxon>
        <taxon>Spermatophyta</taxon>
        <taxon>Magnoliopsida</taxon>
        <taxon>eudicotyledons</taxon>
        <taxon>Gunneridae</taxon>
        <taxon>Pentapetalae</taxon>
        <taxon>asterids</taxon>
        <taxon>campanulids</taxon>
        <taxon>Asterales</taxon>
        <taxon>Asteraceae</taxon>
        <taxon>Asteroideae</taxon>
        <taxon>Anthemideae</taxon>
        <taxon>Anthemidinae</taxon>
        <taxon>Tanacetum</taxon>
    </lineage>
</organism>
<sequence>IDLSDDALQAARKGYRKLMNGLRLLDKLVVAGEEVSGKEVKTEEVKGPPSPAQQLRNLAAKPFAFLDDDLNTPRAVAAVFDLLKRLNTLATN</sequence>
<name>A0A699XC14_TANCI</name>
<dbReference type="Pfam" id="PF09190">
    <property type="entry name" value="DALR_2"/>
    <property type="match status" value="1"/>
</dbReference>
<dbReference type="Gene3D" id="1.20.120.640">
    <property type="entry name" value="Anticodon-binding domain of a subclass of class I aminoacyl-tRNA synthetases"/>
    <property type="match status" value="1"/>
</dbReference>
<dbReference type="SUPFAM" id="SSF47323">
    <property type="entry name" value="Anticodon-binding domain of a subclass of class I aminoacyl-tRNA synthetases"/>
    <property type="match status" value="1"/>
</dbReference>
<comment type="caution">
    <text evidence="2">The sequence shown here is derived from an EMBL/GenBank/DDBJ whole genome shotgun (WGS) entry which is preliminary data.</text>
</comment>